<dbReference type="EMBL" id="BMWV01000011">
    <property type="protein sequence ID" value="GGY56678.1"/>
    <property type="molecule type" value="Genomic_DNA"/>
</dbReference>
<dbReference type="Proteomes" id="UP000292307">
    <property type="component" value="Chromosome"/>
</dbReference>
<dbReference type="OrthoDB" id="9811542at2"/>
<dbReference type="AlphaFoldDB" id="A0A411X1H9"/>
<name>A0A411X1H9_9BURK</name>
<evidence type="ECO:0000256" key="1">
    <source>
        <dbReference type="ARBA" id="ARBA00022723"/>
    </source>
</evidence>
<evidence type="ECO:0000256" key="2">
    <source>
        <dbReference type="ARBA" id="ARBA00022801"/>
    </source>
</evidence>
<keyword evidence="8" id="KW-1185">Reference proteome</keyword>
<dbReference type="InterPro" id="IPR004843">
    <property type="entry name" value="Calcineurin-like_PHP"/>
</dbReference>
<evidence type="ECO:0000256" key="3">
    <source>
        <dbReference type="ARBA" id="ARBA00023004"/>
    </source>
</evidence>
<evidence type="ECO:0000256" key="4">
    <source>
        <dbReference type="ARBA" id="ARBA00025742"/>
    </source>
</evidence>
<dbReference type="InterPro" id="IPR029052">
    <property type="entry name" value="Metallo-depent_PP-like"/>
</dbReference>
<dbReference type="RefSeq" id="WP_131146939.1">
    <property type="nucleotide sequence ID" value="NZ_BMWV01000011.1"/>
</dbReference>
<proteinExistence type="inferred from homology"/>
<dbReference type="PANTHER" id="PTHR42988">
    <property type="entry name" value="PHOSPHOHYDROLASE"/>
    <property type="match status" value="1"/>
</dbReference>
<reference evidence="7 8" key="2">
    <citation type="submission" date="2019-02" db="EMBL/GenBank/DDBJ databases">
        <title>Draft Genome Sequences of Six Type Strains of the Genus Massilia.</title>
        <authorList>
            <person name="Miess H."/>
            <person name="Frediansyhah A."/>
            <person name="Gross H."/>
        </authorList>
    </citation>
    <scope>NUCLEOTIDE SEQUENCE [LARGE SCALE GENOMIC DNA]</scope>
    <source>
        <strain evidence="7 8">DSM 17472</strain>
    </source>
</reference>
<evidence type="ECO:0000313" key="9">
    <source>
        <dbReference type="Proteomes" id="UP000628442"/>
    </source>
</evidence>
<accession>A0A411X1H9</accession>
<organism evidence="6 9">
    <name type="scientific">Pseudoduganella albidiflava</name>
    <dbReference type="NCBI Taxonomy" id="321983"/>
    <lineage>
        <taxon>Bacteria</taxon>
        <taxon>Pseudomonadati</taxon>
        <taxon>Pseudomonadota</taxon>
        <taxon>Betaproteobacteria</taxon>
        <taxon>Burkholderiales</taxon>
        <taxon>Oxalobacteraceae</taxon>
        <taxon>Telluria group</taxon>
        <taxon>Pseudoduganella</taxon>
    </lineage>
</organism>
<reference evidence="6" key="3">
    <citation type="submission" date="2022-12" db="EMBL/GenBank/DDBJ databases">
        <authorList>
            <person name="Sun Q."/>
            <person name="Kim S."/>
        </authorList>
    </citation>
    <scope>NUCLEOTIDE SEQUENCE</scope>
    <source>
        <strain evidence="6">KCTC 12343</strain>
    </source>
</reference>
<sequence length="292" mass="32461">MRIIVHLSDIHFGRVDERLLAPLRATVEAVQPHVVVVSGDLTQRARSEQFKQARAWLDTLPQPQIVVPGNHDIPLYNVAARFLAPLTKYRRYITPNLAPEYVDEEIAVMGLNTARSLTIKDGRVNREQVERLQERMAKVAANVTRVVVTHHPFDLPESFNEDDLVDRAPMAMEAFSKCGVDLLLAGHLHASHSGNSARRYKIAGYSALVVQAGTATSTRGRGETNSFNVLRIEGDEIQVERYGWKDETAAFEVATIEIFRRDGNTWQPLGTAPDMPEAITSDETVAPQTVSG</sequence>
<dbReference type="SUPFAM" id="SSF56300">
    <property type="entry name" value="Metallo-dependent phosphatases"/>
    <property type="match status" value="1"/>
</dbReference>
<reference evidence="6" key="1">
    <citation type="journal article" date="2014" name="Int. J. Syst. Evol. Microbiol.">
        <title>Complete genome sequence of Corynebacterium casei LMG S-19264T (=DSM 44701T), isolated from a smear-ripened cheese.</title>
        <authorList>
            <consortium name="US DOE Joint Genome Institute (JGI-PGF)"/>
            <person name="Walter F."/>
            <person name="Albersmeier A."/>
            <person name="Kalinowski J."/>
            <person name="Ruckert C."/>
        </authorList>
    </citation>
    <scope>NUCLEOTIDE SEQUENCE</scope>
    <source>
        <strain evidence="6">KCTC 12343</strain>
    </source>
</reference>
<evidence type="ECO:0000259" key="5">
    <source>
        <dbReference type="Pfam" id="PF00149"/>
    </source>
</evidence>
<protein>
    <submittedName>
        <fullName evidence="7">Metallophosphoesterase</fullName>
    </submittedName>
    <submittedName>
        <fullName evidence="6">Phosphodiesterase</fullName>
    </submittedName>
</protein>
<dbReference type="InterPro" id="IPR050884">
    <property type="entry name" value="CNP_phosphodiesterase-III"/>
</dbReference>
<dbReference type="PANTHER" id="PTHR42988:SF2">
    <property type="entry name" value="CYCLIC NUCLEOTIDE PHOSPHODIESTERASE CBUA0032-RELATED"/>
    <property type="match status" value="1"/>
</dbReference>
<evidence type="ECO:0000313" key="7">
    <source>
        <dbReference type="EMBL" id="QBI02830.1"/>
    </source>
</evidence>
<keyword evidence="3" id="KW-0408">Iron</keyword>
<keyword evidence="2" id="KW-0378">Hydrolase</keyword>
<comment type="similarity">
    <text evidence="4">Belongs to the cyclic nucleotide phosphodiesterase class-III family.</text>
</comment>
<evidence type="ECO:0000313" key="6">
    <source>
        <dbReference type="EMBL" id="GGY56678.1"/>
    </source>
</evidence>
<dbReference type="GO" id="GO:0016787">
    <property type="term" value="F:hydrolase activity"/>
    <property type="evidence" value="ECO:0007669"/>
    <property type="project" value="UniProtKB-KW"/>
</dbReference>
<dbReference type="Proteomes" id="UP000628442">
    <property type="component" value="Unassembled WGS sequence"/>
</dbReference>
<feature type="domain" description="Calcineurin-like phosphoesterase" evidence="5">
    <location>
        <begin position="4"/>
        <end position="190"/>
    </location>
</feature>
<dbReference type="Gene3D" id="3.60.21.10">
    <property type="match status" value="1"/>
</dbReference>
<dbReference type="Pfam" id="PF00149">
    <property type="entry name" value="Metallophos"/>
    <property type="match status" value="1"/>
</dbReference>
<dbReference type="GO" id="GO:0046872">
    <property type="term" value="F:metal ion binding"/>
    <property type="evidence" value="ECO:0007669"/>
    <property type="project" value="UniProtKB-KW"/>
</dbReference>
<dbReference type="CDD" id="cd07400">
    <property type="entry name" value="MPP_1"/>
    <property type="match status" value="1"/>
</dbReference>
<keyword evidence="1" id="KW-0479">Metal-binding</keyword>
<dbReference type="EMBL" id="CP036401">
    <property type="protein sequence ID" value="QBI02830.1"/>
    <property type="molecule type" value="Genomic_DNA"/>
</dbReference>
<evidence type="ECO:0000313" key="8">
    <source>
        <dbReference type="Proteomes" id="UP000292307"/>
    </source>
</evidence>
<gene>
    <name evidence="7" type="ORF">EYF70_19755</name>
    <name evidence="6" type="ORF">GCM10007387_44010</name>
</gene>